<dbReference type="EMBL" id="HBUF01344322">
    <property type="protein sequence ID" value="CAG6707618.1"/>
    <property type="molecule type" value="Transcribed_RNA"/>
</dbReference>
<feature type="chain" id="PRO_5036262205" evidence="2">
    <location>
        <begin position="22"/>
        <end position="735"/>
    </location>
</feature>
<dbReference type="EMBL" id="HBUF01344320">
    <property type="protein sequence ID" value="CAG6707614.1"/>
    <property type="molecule type" value="Transcribed_RNA"/>
</dbReference>
<dbReference type="AlphaFoldDB" id="A0A8D8UI84"/>
<evidence type="ECO:0000256" key="1">
    <source>
        <dbReference type="SAM" id="MobiDB-lite"/>
    </source>
</evidence>
<sequence length="735" mass="83471">MSTTVSVVTFLLVVIVQVSVCSEPKDLCSRPNCACIKDTSVNCTFDFHQDIVLSEKSLSFQDYKEVEFSNINELNILPGTFNKNNGAGVKKIQFRNIAKLNIVTQYYSGLVYFDNVTIPDIFNNSFQSGHNELRIVFVNSHIGQIRQNAFSATLIPSIQFTNTSIQRVERWAFSGRAQIENFSLNRVKLKTLESNAIVSAISNLSIQHSNISDINSEGIFINAAPSVQLSNNIINSVQSNGISFNNWNYVVMENNSFKTLYSTAISISGSNRLYTFKFIGNALGEVESNALNFDFENLINKSNTNIVIDENFFVVTCDCSLFDFVKNSVSSDVVSLFYKTSYCNINTRLSQCFNKPEGLLNIKNFNDTMCVQNLKCHSNANIETTKTRMYPGLTSTFDWVFDGNEDDDTLVKYVCASLVILALVILLCITCLCMKQSRLLSKVKSNFFTNIYSKLFIRNSSDKCTTKNKMFTNDYSELTKHIKLDMSEIALDSQVHYDSFVNKATQTLPEELTPELLQNLRVKLEDPNEYCLARDMIEHLYDLIKIEESCNKNIYSGEVNNHYMSNVIGDKPDDNIYDEIEIRPSRADTSTSGSKYQKSFDDNRSGINVLSTFQNKSDKTLLSHTRIRNNKKFIDVGTRVPSPDKLLPYDFPNIRSVTLLDEYQMPRDSRSSYIYSELTYSTNPPDTSQPRDQLRLLDDAINIYMDASLRGSKQNDLNYNRPLPSRPEPSDTTNR</sequence>
<protein>
    <submittedName>
        <fullName evidence="3">Uncharacterized protein</fullName>
    </submittedName>
</protein>
<feature type="signal peptide" evidence="2">
    <location>
        <begin position="1"/>
        <end position="21"/>
    </location>
</feature>
<feature type="region of interest" description="Disordered" evidence="1">
    <location>
        <begin position="712"/>
        <end position="735"/>
    </location>
</feature>
<dbReference type="EMBL" id="HBUF01344318">
    <property type="protein sequence ID" value="CAG6707610.1"/>
    <property type="molecule type" value="Transcribed_RNA"/>
</dbReference>
<organism evidence="3">
    <name type="scientific">Cacopsylla melanoneura</name>
    <dbReference type="NCBI Taxonomy" id="428564"/>
    <lineage>
        <taxon>Eukaryota</taxon>
        <taxon>Metazoa</taxon>
        <taxon>Ecdysozoa</taxon>
        <taxon>Arthropoda</taxon>
        <taxon>Hexapoda</taxon>
        <taxon>Insecta</taxon>
        <taxon>Pterygota</taxon>
        <taxon>Neoptera</taxon>
        <taxon>Paraneoptera</taxon>
        <taxon>Hemiptera</taxon>
        <taxon>Sternorrhyncha</taxon>
        <taxon>Psylloidea</taxon>
        <taxon>Psyllidae</taxon>
        <taxon>Psyllinae</taxon>
        <taxon>Cacopsylla</taxon>
    </lineage>
</organism>
<proteinExistence type="predicted"/>
<keyword evidence="2" id="KW-0732">Signal</keyword>
<evidence type="ECO:0000256" key="2">
    <source>
        <dbReference type="SAM" id="SignalP"/>
    </source>
</evidence>
<reference evidence="3" key="1">
    <citation type="submission" date="2021-05" db="EMBL/GenBank/DDBJ databases">
        <authorList>
            <person name="Alioto T."/>
            <person name="Alioto T."/>
            <person name="Gomez Garrido J."/>
        </authorList>
    </citation>
    <scope>NUCLEOTIDE SEQUENCE</scope>
</reference>
<dbReference type="EMBL" id="HBUF01344319">
    <property type="protein sequence ID" value="CAG6707612.1"/>
    <property type="molecule type" value="Transcribed_RNA"/>
</dbReference>
<name>A0A8D8UI84_9HEMI</name>
<accession>A0A8D8UI84</accession>
<dbReference type="EMBL" id="HBUF01344321">
    <property type="protein sequence ID" value="CAG6707616.1"/>
    <property type="molecule type" value="Transcribed_RNA"/>
</dbReference>
<evidence type="ECO:0000313" key="3">
    <source>
        <dbReference type="EMBL" id="CAG6707616.1"/>
    </source>
</evidence>